<dbReference type="SUPFAM" id="SSF53300">
    <property type="entry name" value="vWA-like"/>
    <property type="match status" value="1"/>
</dbReference>
<evidence type="ECO:0000313" key="1">
    <source>
        <dbReference type="EMBL" id="MDI9241191.1"/>
    </source>
</evidence>
<evidence type="ECO:0008006" key="3">
    <source>
        <dbReference type="Google" id="ProtNLM"/>
    </source>
</evidence>
<dbReference type="EMBL" id="JASGBQ010000001">
    <property type="protein sequence ID" value="MDI9241191.1"/>
    <property type="molecule type" value="Genomic_DNA"/>
</dbReference>
<proteinExistence type="predicted"/>
<dbReference type="Gene3D" id="3.40.50.410">
    <property type="entry name" value="von Willebrand factor, type A domain"/>
    <property type="match status" value="1"/>
</dbReference>
<dbReference type="InterPro" id="IPR036465">
    <property type="entry name" value="vWFA_dom_sf"/>
</dbReference>
<evidence type="ECO:0000313" key="2">
    <source>
        <dbReference type="Proteomes" id="UP001300383"/>
    </source>
</evidence>
<sequence>MKKNVTELVCVIDRSISMRRREKQVLCCYNRLLEDYRAKEEKCFVTTCLFADKVNILCLHNEISFVNPLTRGVYYVEGSTALFDAVKITFRHVDECLEYLKDEIKKQIHVYLITDGMDNGSVEVIHKEFEALIQNKRETGWKIQIIKPECGG</sequence>
<reference evidence="1 2" key="1">
    <citation type="submission" date="2023-05" db="EMBL/GenBank/DDBJ databases">
        <title>[ruminococcus] sp. nov., isolated from a pig farm feces dump.</title>
        <authorList>
            <person name="Chang Y.-H."/>
        </authorList>
    </citation>
    <scope>NUCLEOTIDE SEQUENCE [LARGE SCALE GENOMIC DNA]</scope>
    <source>
        <strain evidence="1 2">YH-rum2234</strain>
    </source>
</reference>
<dbReference type="Proteomes" id="UP001300383">
    <property type="component" value="Unassembled WGS sequence"/>
</dbReference>
<name>A0AAP4BAZ6_9FIRM</name>
<gene>
    <name evidence="1" type="ORF">QJ036_01690</name>
</gene>
<keyword evidence="2" id="KW-1185">Reference proteome</keyword>
<accession>A0AAP4BAZ6</accession>
<protein>
    <recommendedName>
        <fullName evidence="3">VWA domain-containing protein</fullName>
    </recommendedName>
</protein>
<organism evidence="1 2">
    <name type="scientific">Fusibacillus kribbianus</name>
    <dbReference type="NCBI Taxonomy" id="3044208"/>
    <lineage>
        <taxon>Bacteria</taxon>
        <taxon>Bacillati</taxon>
        <taxon>Bacillota</taxon>
        <taxon>Clostridia</taxon>
        <taxon>Lachnospirales</taxon>
        <taxon>Lachnospiraceae</taxon>
        <taxon>Fusibacillus</taxon>
    </lineage>
</organism>
<dbReference type="RefSeq" id="WP_283229693.1">
    <property type="nucleotide sequence ID" value="NZ_JASGBQ010000001.1"/>
</dbReference>
<comment type="caution">
    <text evidence="1">The sequence shown here is derived from an EMBL/GenBank/DDBJ whole genome shotgun (WGS) entry which is preliminary data.</text>
</comment>
<dbReference type="AlphaFoldDB" id="A0AAP4BAZ6"/>